<dbReference type="PANTHER" id="PTHR31683:SF18">
    <property type="entry name" value="PECTATE LYASE 21-RELATED"/>
    <property type="match status" value="1"/>
</dbReference>
<evidence type="ECO:0000256" key="10">
    <source>
        <dbReference type="ARBA" id="ARBA00023239"/>
    </source>
</evidence>
<dbReference type="GO" id="GO:0046872">
    <property type="term" value="F:metal ion binding"/>
    <property type="evidence" value="ECO:0007669"/>
    <property type="project" value="UniProtKB-KW"/>
</dbReference>
<evidence type="ECO:0000256" key="4">
    <source>
        <dbReference type="ARBA" id="ARBA00010980"/>
    </source>
</evidence>
<dbReference type="PANTHER" id="PTHR31683">
    <property type="entry name" value="PECTATE LYASE 18-RELATED"/>
    <property type="match status" value="1"/>
</dbReference>
<evidence type="ECO:0000313" key="14">
    <source>
        <dbReference type="EMBL" id="KAJ4387593.1"/>
    </source>
</evidence>
<evidence type="ECO:0000256" key="2">
    <source>
        <dbReference type="ARBA" id="ARBA00001913"/>
    </source>
</evidence>
<protein>
    <recommendedName>
        <fullName evidence="5">pectate lyase</fullName>
        <ecNumber evidence="5">4.2.2.2</ecNumber>
    </recommendedName>
</protein>
<dbReference type="InterPro" id="IPR002022">
    <property type="entry name" value="Pec_lyase"/>
</dbReference>
<dbReference type="FunFam" id="2.160.20.10:FF:000036">
    <property type="entry name" value="Pectate lyase A"/>
    <property type="match status" value="1"/>
</dbReference>
<evidence type="ECO:0000313" key="15">
    <source>
        <dbReference type="Proteomes" id="UP001140453"/>
    </source>
</evidence>
<dbReference type="EC" id="4.2.2.2" evidence="5"/>
<dbReference type="GO" id="GO:0000272">
    <property type="term" value="P:polysaccharide catabolic process"/>
    <property type="evidence" value="ECO:0007669"/>
    <property type="project" value="UniProtKB-KW"/>
</dbReference>
<dbReference type="GO" id="GO:0005576">
    <property type="term" value="C:extracellular region"/>
    <property type="evidence" value="ECO:0007669"/>
    <property type="project" value="UniProtKB-SubCell"/>
</dbReference>
<dbReference type="InterPro" id="IPR045032">
    <property type="entry name" value="PEL"/>
</dbReference>
<keyword evidence="9" id="KW-0106">Calcium</keyword>
<dbReference type="EMBL" id="JAPEVB010000005">
    <property type="protein sequence ID" value="KAJ4387593.1"/>
    <property type="molecule type" value="Genomic_DNA"/>
</dbReference>
<dbReference type="Proteomes" id="UP001140453">
    <property type="component" value="Unassembled WGS sequence"/>
</dbReference>
<keyword evidence="10 11" id="KW-0456">Lyase</keyword>
<comment type="catalytic activity">
    <reaction evidence="1">
        <text>Eliminative cleavage of (1-&gt;4)-alpha-D-galacturonan to give oligosaccharides with 4-deoxy-alpha-D-galact-4-enuronosyl groups at their non-reducing ends.</text>
        <dbReference type="EC" id="4.2.2.2"/>
    </reaction>
</comment>
<gene>
    <name evidence="14" type="ORF">N0V93_008188</name>
</gene>
<dbReference type="SMART" id="SM00656">
    <property type="entry name" value="Amb_all"/>
    <property type="match status" value="1"/>
</dbReference>
<evidence type="ECO:0000256" key="9">
    <source>
        <dbReference type="ARBA" id="ARBA00022837"/>
    </source>
</evidence>
<proteinExistence type="inferred from homology"/>
<evidence type="ECO:0000256" key="8">
    <source>
        <dbReference type="ARBA" id="ARBA00022729"/>
    </source>
</evidence>
<accession>A0A9W8YNN9</accession>
<evidence type="ECO:0000256" key="5">
    <source>
        <dbReference type="ARBA" id="ARBA00012272"/>
    </source>
</evidence>
<evidence type="ECO:0000256" key="1">
    <source>
        <dbReference type="ARBA" id="ARBA00000695"/>
    </source>
</evidence>
<name>A0A9W8YNN9_9PEZI</name>
<dbReference type="SUPFAM" id="SSF51126">
    <property type="entry name" value="Pectin lyase-like"/>
    <property type="match status" value="1"/>
</dbReference>
<dbReference type="GO" id="GO:0030570">
    <property type="term" value="F:pectate lyase activity"/>
    <property type="evidence" value="ECO:0007669"/>
    <property type="project" value="UniProtKB-EC"/>
</dbReference>
<feature type="chain" id="PRO_5040824108" description="pectate lyase" evidence="12">
    <location>
        <begin position="23"/>
        <end position="333"/>
    </location>
</feature>
<evidence type="ECO:0000256" key="6">
    <source>
        <dbReference type="ARBA" id="ARBA00022525"/>
    </source>
</evidence>
<organism evidence="14 15">
    <name type="scientific">Gnomoniopsis smithogilvyi</name>
    <dbReference type="NCBI Taxonomy" id="1191159"/>
    <lineage>
        <taxon>Eukaryota</taxon>
        <taxon>Fungi</taxon>
        <taxon>Dikarya</taxon>
        <taxon>Ascomycota</taxon>
        <taxon>Pezizomycotina</taxon>
        <taxon>Sordariomycetes</taxon>
        <taxon>Sordariomycetidae</taxon>
        <taxon>Diaporthales</taxon>
        <taxon>Gnomoniaceae</taxon>
        <taxon>Gnomoniopsis</taxon>
    </lineage>
</organism>
<comment type="cofactor">
    <cofactor evidence="2">
        <name>Ca(2+)</name>
        <dbReference type="ChEBI" id="CHEBI:29108"/>
    </cofactor>
</comment>
<dbReference type="InterPro" id="IPR011050">
    <property type="entry name" value="Pectin_lyase_fold/virulence"/>
</dbReference>
<comment type="similarity">
    <text evidence="4 11">Belongs to the polysaccharide lyase 1 family.</text>
</comment>
<dbReference type="AlphaFoldDB" id="A0A9W8YNN9"/>
<dbReference type="Gene3D" id="2.160.20.10">
    <property type="entry name" value="Single-stranded right-handed beta-helix, Pectin lyase-like"/>
    <property type="match status" value="1"/>
</dbReference>
<sequence>MYQMLSALAMLLALAAASPTRTTNIESHAHIEKRATISDAATLGYASTNGGTKGGSGGTVTTVSTLAQFTAAVDEDDSTPRIVVVSGTISGETDIRIGSNKTIVGLPGATFDGVGLYLRRQSNIIIRNIISSKVLASTKGDGIRIDQTTNVWVDHCELYSDLDHDKDYYDGLIDASHAADFITISYTYFHDHYKTSLVGHSDSNGDEDTGHLRITYANNYWENLGSRGPSLRFGTGHVYNNYYKNMDTAIDSRDGAEILVQSNVFVNVTEPIASLYSDDVGYVTASDNDLGGATNTAPAGNITAADIPYSFTLLGSSNVASTVPGAAGAILTW</sequence>
<feature type="domain" description="Pectate lyase" evidence="13">
    <location>
        <begin position="56"/>
        <end position="271"/>
    </location>
</feature>
<dbReference type="InterPro" id="IPR012334">
    <property type="entry name" value="Pectin_lyas_fold"/>
</dbReference>
<feature type="signal peptide" evidence="12">
    <location>
        <begin position="1"/>
        <end position="22"/>
    </location>
</feature>
<reference evidence="14" key="1">
    <citation type="submission" date="2022-10" db="EMBL/GenBank/DDBJ databases">
        <title>Tapping the CABI collections for fungal endophytes: first genome assemblies for Collariella, Neodidymelliopsis, Ascochyta clinopodiicola, Didymella pomorum, Didymosphaeria variabile, Neocosmospora piperis and Neocucurbitaria cava.</title>
        <authorList>
            <person name="Hill R."/>
        </authorList>
    </citation>
    <scope>NUCLEOTIDE SEQUENCE</scope>
    <source>
        <strain evidence="14">IMI 355082</strain>
    </source>
</reference>
<keyword evidence="6 11" id="KW-0964">Secreted</keyword>
<dbReference type="OrthoDB" id="1637350at2759"/>
<comment type="subcellular location">
    <subcellularLocation>
        <location evidence="3 11">Secreted</location>
    </subcellularLocation>
</comment>
<comment type="caution">
    <text evidence="14">The sequence shown here is derived from an EMBL/GenBank/DDBJ whole genome shotgun (WGS) entry which is preliminary data.</text>
</comment>
<evidence type="ECO:0000259" key="13">
    <source>
        <dbReference type="SMART" id="SM00656"/>
    </source>
</evidence>
<keyword evidence="7" id="KW-0479">Metal-binding</keyword>
<dbReference type="Pfam" id="PF00544">
    <property type="entry name" value="Pectate_lyase_4"/>
    <property type="match status" value="1"/>
</dbReference>
<evidence type="ECO:0000256" key="11">
    <source>
        <dbReference type="RuleBase" id="RU361173"/>
    </source>
</evidence>
<keyword evidence="15" id="KW-1185">Reference proteome</keyword>
<keyword evidence="11" id="KW-0119">Carbohydrate metabolism</keyword>
<keyword evidence="8 12" id="KW-0732">Signal</keyword>
<evidence type="ECO:0000256" key="7">
    <source>
        <dbReference type="ARBA" id="ARBA00022723"/>
    </source>
</evidence>
<evidence type="ECO:0000256" key="3">
    <source>
        <dbReference type="ARBA" id="ARBA00004613"/>
    </source>
</evidence>
<evidence type="ECO:0000256" key="12">
    <source>
        <dbReference type="SAM" id="SignalP"/>
    </source>
</evidence>
<keyword evidence="11" id="KW-0624">Polysaccharide degradation</keyword>